<dbReference type="InterPro" id="IPR024422">
    <property type="entry name" value="Protein_unknown_function_OB"/>
</dbReference>
<organism evidence="2 3">
    <name type="scientific">Flavobacterium reichenbachii</name>
    <dbReference type="NCBI Taxonomy" id="362418"/>
    <lineage>
        <taxon>Bacteria</taxon>
        <taxon>Pseudomonadati</taxon>
        <taxon>Bacteroidota</taxon>
        <taxon>Flavobacteriia</taxon>
        <taxon>Flavobacteriales</taxon>
        <taxon>Flavobacteriaceae</taxon>
        <taxon>Flavobacterium</taxon>
    </lineage>
</organism>
<dbReference type="Pfam" id="PF12869">
    <property type="entry name" value="tRNA_anti-like"/>
    <property type="match status" value="1"/>
</dbReference>
<keyword evidence="1" id="KW-1133">Transmembrane helix</keyword>
<dbReference type="STRING" id="362418.IW19_20165"/>
<comment type="caution">
    <text evidence="2">The sequence shown here is derived from an EMBL/GenBank/DDBJ whole genome shotgun (WGS) entry which is preliminary data.</text>
</comment>
<dbReference type="RefSeq" id="WP_035688606.1">
    <property type="nucleotide sequence ID" value="NZ_JPRL01000002.1"/>
</dbReference>
<evidence type="ECO:0008006" key="4">
    <source>
        <dbReference type="Google" id="ProtNLM"/>
    </source>
</evidence>
<evidence type="ECO:0000313" key="2">
    <source>
        <dbReference type="EMBL" id="KFF03226.1"/>
    </source>
</evidence>
<evidence type="ECO:0000256" key="1">
    <source>
        <dbReference type="SAM" id="Phobius"/>
    </source>
</evidence>
<dbReference type="Proteomes" id="UP000028715">
    <property type="component" value="Unassembled WGS sequence"/>
</dbReference>
<keyword evidence="1" id="KW-0472">Membrane</keyword>
<proteinExistence type="predicted"/>
<sequence length="132" mass="14963">MRKKILIIIPLFLITGISIYLYSYKGHRNIESETADYTVTVKGLEKEFTFNDSLATAKYQDKTIEVTAIVTAVEPASKGIVISEKIFATFKDSLPKDIAIGRMLKIKGRFLGYDELLQEFKIDQSSLVHQNK</sequence>
<dbReference type="AlphaFoldDB" id="A0A085ZFL2"/>
<keyword evidence="3" id="KW-1185">Reference proteome</keyword>
<accession>A0A085ZFL2</accession>
<evidence type="ECO:0000313" key="3">
    <source>
        <dbReference type="Proteomes" id="UP000028715"/>
    </source>
</evidence>
<feature type="transmembrane region" description="Helical" evidence="1">
    <location>
        <begin position="5"/>
        <end position="24"/>
    </location>
</feature>
<keyword evidence="1" id="KW-0812">Transmembrane</keyword>
<protein>
    <recommendedName>
        <fullName evidence="4">tRNA_anti-like</fullName>
    </recommendedName>
</protein>
<name>A0A085ZFL2_9FLAO</name>
<gene>
    <name evidence="2" type="ORF">IW19_20165</name>
</gene>
<reference evidence="2 3" key="1">
    <citation type="submission" date="2014-07" db="EMBL/GenBank/DDBJ databases">
        <title>Genome of Flavobacterium reichenbachii LMG 25512.</title>
        <authorList>
            <person name="Stropko S.J."/>
            <person name="Pipes S.E."/>
            <person name="Newman J.D."/>
        </authorList>
    </citation>
    <scope>NUCLEOTIDE SEQUENCE [LARGE SCALE GENOMIC DNA]</scope>
    <source>
        <strain evidence="2 3">LMG 25512</strain>
    </source>
</reference>
<dbReference type="OrthoDB" id="1449127at2"/>
<dbReference type="EMBL" id="JPRL01000002">
    <property type="protein sequence ID" value="KFF03226.1"/>
    <property type="molecule type" value="Genomic_DNA"/>
</dbReference>
<dbReference type="eggNOG" id="ENOG5032W2E">
    <property type="taxonomic scope" value="Bacteria"/>
</dbReference>